<gene>
    <name evidence="1" type="ORF">HHI36_008758</name>
</gene>
<comment type="caution">
    <text evidence="1">The sequence shown here is derived from an EMBL/GenBank/DDBJ whole genome shotgun (WGS) entry which is preliminary data.</text>
</comment>
<evidence type="ECO:0000313" key="1">
    <source>
        <dbReference type="EMBL" id="KAL3269698.1"/>
    </source>
</evidence>
<keyword evidence="2" id="KW-1185">Reference proteome</keyword>
<dbReference type="Proteomes" id="UP001516400">
    <property type="component" value="Unassembled WGS sequence"/>
</dbReference>
<proteinExistence type="predicted"/>
<sequence>ARQTVWNRQDTEIISKGVTHNIRCVILEDCRFKASDYMIPESNFNRPLQTVIPSRVRHTEEALQIEI</sequence>
<organism evidence="1 2">
    <name type="scientific">Cryptolaemus montrouzieri</name>
    <dbReference type="NCBI Taxonomy" id="559131"/>
    <lineage>
        <taxon>Eukaryota</taxon>
        <taxon>Metazoa</taxon>
        <taxon>Ecdysozoa</taxon>
        <taxon>Arthropoda</taxon>
        <taxon>Hexapoda</taxon>
        <taxon>Insecta</taxon>
        <taxon>Pterygota</taxon>
        <taxon>Neoptera</taxon>
        <taxon>Endopterygota</taxon>
        <taxon>Coleoptera</taxon>
        <taxon>Polyphaga</taxon>
        <taxon>Cucujiformia</taxon>
        <taxon>Coccinelloidea</taxon>
        <taxon>Coccinellidae</taxon>
        <taxon>Scymninae</taxon>
        <taxon>Scymnini</taxon>
        <taxon>Cryptolaemus</taxon>
    </lineage>
</organism>
<reference evidence="1 2" key="1">
    <citation type="journal article" date="2021" name="BMC Biol.">
        <title>Horizontally acquired antibacterial genes associated with adaptive radiation of ladybird beetles.</title>
        <authorList>
            <person name="Li H.S."/>
            <person name="Tang X.F."/>
            <person name="Huang Y.H."/>
            <person name="Xu Z.Y."/>
            <person name="Chen M.L."/>
            <person name="Du X.Y."/>
            <person name="Qiu B.Y."/>
            <person name="Chen P.T."/>
            <person name="Zhang W."/>
            <person name="Slipinski A."/>
            <person name="Escalona H.E."/>
            <person name="Waterhouse R.M."/>
            <person name="Zwick A."/>
            <person name="Pang H."/>
        </authorList>
    </citation>
    <scope>NUCLEOTIDE SEQUENCE [LARGE SCALE GENOMIC DNA]</scope>
    <source>
        <strain evidence="1">SYSU2018</strain>
    </source>
</reference>
<accession>A0ABD2MTI5</accession>
<dbReference type="EMBL" id="JABFTP020000021">
    <property type="protein sequence ID" value="KAL3269698.1"/>
    <property type="molecule type" value="Genomic_DNA"/>
</dbReference>
<feature type="non-terminal residue" evidence="1">
    <location>
        <position position="1"/>
    </location>
</feature>
<dbReference type="AlphaFoldDB" id="A0ABD2MTI5"/>
<name>A0ABD2MTI5_9CUCU</name>
<protein>
    <submittedName>
        <fullName evidence="1">Uncharacterized protein</fullName>
    </submittedName>
</protein>
<evidence type="ECO:0000313" key="2">
    <source>
        <dbReference type="Proteomes" id="UP001516400"/>
    </source>
</evidence>